<proteinExistence type="predicted"/>
<sequence>MPFETPVLEAFERAWNKSVHRSRYTWIADVSRLSTAEPTYLYIPIHVLELPAEETRRTCPPDQIPHWLPSAGDSSKAREDALQRRLKSDFHELLDIRPVEDPVEAQSSAREFQLALPLFSQAVDDRVADTGLNVEATLLQIINGAKFTWKEGTDHYCQLSNGGSLSSEMQPNCDFILGNPETTGWDECSMKLSIDLNPDRDESLMADNGEEFTATTPRWIKICQEEWAKTPKSAAFDLVLQPTDTTSKQASANAYVFVNNNDDHRLRVLQQVCSADSGAAGGATSQAGVRNAAFERGCSEDEDTVRAVVRHVFADAQLALSRAPGFYSLKEGTTSTVTREQHNGSTVALWRNNQAGDTLPSTSIILALPERRLPDDGDDGMDLDEESDEDASSSVTSSAVRDE</sequence>
<keyword evidence="3" id="KW-1185">Reference proteome</keyword>
<reference evidence="2 3" key="1">
    <citation type="submission" date="2018-11" db="EMBL/GenBank/DDBJ databases">
        <title>Genome sequence of Saitozyma podzolica DSM 27192.</title>
        <authorList>
            <person name="Aliyu H."/>
            <person name="Gorte O."/>
            <person name="Ochsenreither K."/>
        </authorList>
    </citation>
    <scope>NUCLEOTIDE SEQUENCE [LARGE SCALE GENOMIC DNA]</scope>
    <source>
        <strain evidence="2 3">DSM 27192</strain>
    </source>
</reference>
<protein>
    <submittedName>
        <fullName evidence="2">Uncharacterized protein</fullName>
    </submittedName>
</protein>
<name>A0A427YWV5_9TREE</name>
<dbReference type="Proteomes" id="UP000279259">
    <property type="component" value="Unassembled WGS sequence"/>
</dbReference>
<evidence type="ECO:0000313" key="2">
    <source>
        <dbReference type="EMBL" id="RSH95618.1"/>
    </source>
</evidence>
<feature type="region of interest" description="Disordered" evidence="1">
    <location>
        <begin position="367"/>
        <end position="403"/>
    </location>
</feature>
<evidence type="ECO:0000313" key="3">
    <source>
        <dbReference type="Proteomes" id="UP000279259"/>
    </source>
</evidence>
<dbReference type="EMBL" id="RSCD01000001">
    <property type="protein sequence ID" value="RSH95618.1"/>
    <property type="molecule type" value="Genomic_DNA"/>
</dbReference>
<evidence type="ECO:0000256" key="1">
    <source>
        <dbReference type="SAM" id="MobiDB-lite"/>
    </source>
</evidence>
<gene>
    <name evidence="2" type="ORF">EHS25_000710</name>
</gene>
<dbReference type="AlphaFoldDB" id="A0A427YWV5"/>
<feature type="compositionally biased region" description="Acidic residues" evidence="1">
    <location>
        <begin position="376"/>
        <end position="391"/>
    </location>
</feature>
<dbReference type="OrthoDB" id="10315428at2759"/>
<comment type="caution">
    <text evidence="2">The sequence shown here is derived from an EMBL/GenBank/DDBJ whole genome shotgun (WGS) entry which is preliminary data.</text>
</comment>
<accession>A0A427YWV5</accession>
<feature type="compositionally biased region" description="Low complexity" evidence="1">
    <location>
        <begin position="392"/>
        <end position="403"/>
    </location>
</feature>
<organism evidence="2 3">
    <name type="scientific">Saitozyma podzolica</name>
    <dbReference type="NCBI Taxonomy" id="1890683"/>
    <lineage>
        <taxon>Eukaryota</taxon>
        <taxon>Fungi</taxon>
        <taxon>Dikarya</taxon>
        <taxon>Basidiomycota</taxon>
        <taxon>Agaricomycotina</taxon>
        <taxon>Tremellomycetes</taxon>
        <taxon>Tremellales</taxon>
        <taxon>Trimorphomycetaceae</taxon>
        <taxon>Saitozyma</taxon>
    </lineage>
</organism>